<dbReference type="EMBL" id="BJYF01000001">
    <property type="protein sequence ID" value="GEN58238.1"/>
    <property type="molecule type" value="Genomic_DNA"/>
</dbReference>
<gene>
    <name evidence="2" type="ORF">ANI02nite_01220</name>
</gene>
<keyword evidence="1" id="KW-1133">Transmembrane helix</keyword>
<feature type="transmembrane region" description="Helical" evidence="1">
    <location>
        <begin position="25"/>
        <end position="43"/>
    </location>
</feature>
<keyword evidence="1" id="KW-0472">Membrane</keyword>
<evidence type="ECO:0000313" key="3">
    <source>
        <dbReference type="Proteomes" id="UP000321635"/>
    </source>
</evidence>
<protein>
    <recommendedName>
        <fullName evidence="4">Tetratricopeptide repeat-like domain-containing protein</fullName>
    </recommendedName>
</protein>
<dbReference type="OrthoDB" id="7283357at2"/>
<dbReference type="Proteomes" id="UP000321635">
    <property type="component" value="Unassembled WGS sequence"/>
</dbReference>
<keyword evidence="1" id="KW-0812">Transmembrane</keyword>
<dbReference type="AlphaFoldDB" id="A0A511X5K7"/>
<comment type="caution">
    <text evidence="2">The sequence shown here is derived from an EMBL/GenBank/DDBJ whole genome shotgun (WGS) entry which is preliminary data.</text>
</comment>
<name>A0A511X5K7_9PROT</name>
<keyword evidence="3" id="KW-1185">Reference proteome</keyword>
<sequence>MADEIFREVDDELRAERLRNAARRYAGVGIGAVVLVGIAAGAWEYHVSRANQAAAASSATYLQALRDVSPAAGPSSASTPLTDVQKKALAQLETVAKGSPAGLATLAKFQVAATNASHGQLPDALTVWNAISQDQSVSPTLRDLAALYWCQWQVDSGDEAAIRSRLSLLTGKGKPFASLANEVLATLDLRTGKLDDARKLLSSLAQDVQAPEGVRMRANTVMQTLNQPG</sequence>
<proteinExistence type="predicted"/>
<evidence type="ECO:0000313" key="2">
    <source>
        <dbReference type="EMBL" id="GEN58238.1"/>
    </source>
</evidence>
<accession>A0A511X5K7</accession>
<reference evidence="2 3" key="1">
    <citation type="submission" date="2019-07" db="EMBL/GenBank/DDBJ databases">
        <title>Whole genome shotgun sequence of Acetobacter nitrogenifigens NBRC 105050.</title>
        <authorList>
            <person name="Hosoyama A."/>
            <person name="Uohara A."/>
            <person name="Ohji S."/>
            <person name="Ichikawa N."/>
        </authorList>
    </citation>
    <scope>NUCLEOTIDE SEQUENCE [LARGE SCALE GENOMIC DNA]</scope>
    <source>
        <strain evidence="2 3">NBRC 105050</strain>
    </source>
</reference>
<dbReference type="STRING" id="1120919.GCA_000429165_00127"/>
<evidence type="ECO:0008006" key="4">
    <source>
        <dbReference type="Google" id="ProtNLM"/>
    </source>
</evidence>
<organism evidence="2 3">
    <name type="scientific">Acetobacter nitrogenifigens DSM 23921 = NBRC 105050</name>
    <dbReference type="NCBI Taxonomy" id="1120919"/>
    <lineage>
        <taxon>Bacteria</taxon>
        <taxon>Pseudomonadati</taxon>
        <taxon>Pseudomonadota</taxon>
        <taxon>Alphaproteobacteria</taxon>
        <taxon>Acetobacterales</taxon>
        <taxon>Acetobacteraceae</taxon>
        <taxon>Acetobacter</taxon>
    </lineage>
</organism>
<evidence type="ECO:0000256" key="1">
    <source>
        <dbReference type="SAM" id="Phobius"/>
    </source>
</evidence>